<sequence length="402" mass="45071">MTLLSEQKPLNISIIVSDLSSTGAGRWGGAIRPFLLAQALEKLGHHVKLFGLAYENETPPVKIEDYSVVSLPCPYYVGFPKFIGVATQLISKIDGDLLYAVKLKPTSFGLALLKKMTSHRPVIVDIDDWEMSWFGGEQWKYQMNFKQLYRDLFKPNGLLKHPDNPLYLKWMESLLPYANIVTRHTQFIGKRFGGVYIPNGKDVALFDPAKYNSEKTRAKYGLTGYKVLMFPGAPRPNKGLESVLIALDKLNQPDLKLVIVGGSPYDDYDRKLLEQWGRWIIKLPKTPVQLMPEIVSAAHIIVVPQLNTPTSLAQFPLKLTDGMAMAKPILATKVGDIPEILDQTGYLVEPNSPEQLANQIQWIFAHMDEAEAKGLQARQRCIQFYSIEAMATILSGVIQSVL</sequence>
<evidence type="ECO:0000259" key="2">
    <source>
        <dbReference type="Pfam" id="PF13579"/>
    </source>
</evidence>
<name>A0A2T1LY58_9CHRO</name>
<dbReference type="PANTHER" id="PTHR46401:SF2">
    <property type="entry name" value="GLYCOSYLTRANSFERASE WBBK-RELATED"/>
    <property type="match status" value="1"/>
</dbReference>
<dbReference type="Gene3D" id="3.40.50.2000">
    <property type="entry name" value="Glycogen Phosphorylase B"/>
    <property type="match status" value="2"/>
</dbReference>
<dbReference type="OrthoDB" id="503380at2"/>
<dbReference type="Pfam" id="PF13692">
    <property type="entry name" value="Glyco_trans_1_4"/>
    <property type="match status" value="1"/>
</dbReference>
<dbReference type="Proteomes" id="UP000239001">
    <property type="component" value="Unassembled WGS sequence"/>
</dbReference>
<gene>
    <name evidence="3" type="ORF">C7H19_11400</name>
</gene>
<dbReference type="EMBL" id="PXOH01000010">
    <property type="protein sequence ID" value="PSF37316.1"/>
    <property type="molecule type" value="Genomic_DNA"/>
</dbReference>
<evidence type="ECO:0000256" key="1">
    <source>
        <dbReference type="ARBA" id="ARBA00022679"/>
    </source>
</evidence>
<keyword evidence="4" id="KW-1185">Reference proteome</keyword>
<evidence type="ECO:0000313" key="4">
    <source>
        <dbReference type="Proteomes" id="UP000239001"/>
    </source>
</evidence>
<dbReference type="PANTHER" id="PTHR46401">
    <property type="entry name" value="GLYCOSYLTRANSFERASE WBBK-RELATED"/>
    <property type="match status" value="1"/>
</dbReference>
<accession>A0A2T1LY58</accession>
<reference evidence="3 4" key="1">
    <citation type="submission" date="2018-03" db="EMBL/GenBank/DDBJ databases">
        <title>The ancient ancestry and fast evolution of plastids.</title>
        <authorList>
            <person name="Moore K.R."/>
            <person name="Magnabosco C."/>
            <person name="Momper L."/>
            <person name="Gold D.A."/>
            <person name="Bosak T."/>
            <person name="Fournier G.P."/>
        </authorList>
    </citation>
    <scope>NUCLEOTIDE SEQUENCE [LARGE SCALE GENOMIC DNA]</scope>
    <source>
        <strain evidence="3 4">CCALA 016</strain>
    </source>
</reference>
<dbReference type="AlphaFoldDB" id="A0A2T1LY58"/>
<organism evidence="3 4">
    <name type="scientific">Aphanothece hegewaldii CCALA 016</name>
    <dbReference type="NCBI Taxonomy" id="2107694"/>
    <lineage>
        <taxon>Bacteria</taxon>
        <taxon>Bacillati</taxon>
        <taxon>Cyanobacteriota</taxon>
        <taxon>Cyanophyceae</taxon>
        <taxon>Oscillatoriophycideae</taxon>
        <taxon>Chroococcales</taxon>
        <taxon>Aphanothecaceae</taxon>
        <taxon>Aphanothece</taxon>
    </lineage>
</organism>
<reference evidence="3 4" key="2">
    <citation type="submission" date="2018-03" db="EMBL/GenBank/DDBJ databases">
        <authorList>
            <person name="Keele B.F."/>
        </authorList>
    </citation>
    <scope>NUCLEOTIDE SEQUENCE [LARGE SCALE GENOMIC DNA]</scope>
    <source>
        <strain evidence="3 4">CCALA 016</strain>
    </source>
</reference>
<dbReference type="InterPro" id="IPR028098">
    <property type="entry name" value="Glyco_trans_4-like_N"/>
</dbReference>
<dbReference type="RefSeq" id="WP_106457004.1">
    <property type="nucleotide sequence ID" value="NZ_PXOH01000010.1"/>
</dbReference>
<evidence type="ECO:0000313" key="3">
    <source>
        <dbReference type="EMBL" id="PSF37316.1"/>
    </source>
</evidence>
<protein>
    <submittedName>
        <fullName evidence="3">Glycosyl transferase group 1</fullName>
    </submittedName>
</protein>
<dbReference type="Pfam" id="PF13579">
    <property type="entry name" value="Glyco_trans_4_4"/>
    <property type="match status" value="1"/>
</dbReference>
<dbReference type="SUPFAM" id="SSF53756">
    <property type="entry name" value="UDP-Glycosyltransferase/glycogen phosphorylase"/>
    <property type="match status" value="1"/>
</dbReference>
<feature type="domain" description="Glycosyltransferase subfamily 4-like N-terminal" evidence="2">
    <location>
        <begin position="36"/>
        <end position="142"/>
    </location>
</feature>
<keyword evidence="1 3" id="KW-0808">Transferase</keyword>
<dbReference type="GO" id="GO:0009103">
    <property type="term" value="P:lipopolysaccharide biosynthetic process"/>
    <property type="evidence" value="ECO:0007669"/>
    <property type="project" value="TreeGrafter"/>
</dbReference>
<proteinExistence type="predicted"/>
<dbReference type="GO" id="GO:0016757">
    <property type="term" value="F:glycosyltransferase activity"/>
    <property type="evidence" value="ECO:0007669"/>
    <property type="project" value="TreeGrafter"/>
</dbReference>
<comment type="caution">
    <text evidence="3">The sequence shown here is derived from an EMBL/GenBank/DDBJ whole genome shotgun (WGS) entry which is preliminary data.</text>
</comment>